<protein>
    <recommendedName>
        <fullName evidence="1">YqaJ viral recombinase domain-containing protein</fullName>
    </recommendedName>
</protein>
<dbReference type="EMBL" id="JAINUF010000021">
    <property type="protein sequence ID" value="KAJ8335188.1"/>
    <property type="molecule type" value="Genomic_DNA"/>
</dbReference>
<dbReference type="Pfam" id="PF09588">
    <property type="entry name" value="YqaJ"/>
    <property type="match status" value="1"/>
</dbReference>
<feature type="domain" description="YqaJ viral recombinase" evidence="1">
    <location>
        <begin position="52"/>
        <end position="197"/>
    </location>
</feature>
<evidence type="ECO:0000313" key="3">
    <source>
        <dbReference type="Proteomes" id="UP001152622"/>
    </source>
</evidence>
<gene>
    <name evidence="2" type="ORF">SKAU_G00408270</name>
</gene>
<dbReference type="InterPro" id="IPR011604">
    <property type="entry name" value="PDDEXK-like_dom_sf"/>
</dbReference>
<keyword evidence="3" id="KW-1185">Reference proteome</keyword>
<dbReference type="AlphaFoldDB" id="A0A9Q1IB23"/>
<dbReference type="InterPro" id="IPR019080">
    <property type="entry name" value="YqaJ_viral_recombinase"/>
</dbReference>
<dbReference type="GO" id="GO:0006281">
    <property type="term" value="P:DNA repair"/>
    <property type="evidence" value="ECO:0007669"/>
    <property type="project" value="UniProtKB-ARBA"/>
</dbReference>
<name>A0A9Q1IB23_SYNKA</name>
<dbReference type="PANTHER" id="PTHR46609">
    <property type="entry name" value="EXONUCLEASE, PHAGE-TYPE/RECB, C-TERMINAL DOMAIN-CONTAINING PROTEIN"/>
    <property type="match status" value="1"/>
</dbReference>
<reference evidence="2" key="1">
    <citation type="journal article" date="2023" name="Science">
        <title>Genome structures resolve the early diversification of teleost fishes.</title>
        <authorList>
            <person name="Parey E."/>
            <person name="Louis A."/>
            <person name="Montfort J."/>
            <person name="Bouchez O."/>
            <person name="Roques C."/>
            <person name="Iampietro C."/>
            <person name="Lluch J."/>
            <person name="Castinel A."/>
            <person name="Donnadieu C."/>
            <person name="Desvignes T."/>
            <person name="Floi Bucao C."/>
            <person name="Jouanno E."/>
            <person name="Wen M."/>
            <person name="Mejri S."/>
            <person name="Dirks R."/>
            <person name="Jansen H."/>
            <person name="Henkel C."/>
            <person name="Chen W.J."/>
            <person name="Zahm M."/>
            <person name="Cabau C."/>
            <person name="Klopp C."/>
            <person name="Thompson A.W."/>
            <person name="Robinson-Rechavi M."/>
            <person name="Braasch I."/>
            <person name="Lecointre G."/>
            <person name="Bobe J."/>
            <person name="Postlethwait J.H."/>
            <person name="Berthelot C."/>
            <person name="Roest Crollius H."/>
            <person name="Guiguen Y."/>
        </authorList>
    </citation>
    <scope>NUCLEOTIDE SEQUENCE</scope>
    <source>
        <strain evidence="2">WJC10195</strain>
    </source>
</reference>
<accession>A0A9Q1IB23</accession>
<dbReference type="CDD" id="cd22343">
    <property type="entry name" value="PDDEXK_lambda_exonuclease-like"/>
    <property type="match status" value="1"/>
</dbReference>
<dbReference type="InterPro" id="IPR011335">
    <property type="entry name" value="Restrct_endonuc-II-like"/>
</dbReference>
<dbReference type="Proteomes" id="UP001152622">
    <property type="component" value="Chromosome 21"/>
</dbReference>
<organism evidence="2 3">
    <name type="scientific">Synaphobranchus kaupii</name>
    <name type="common">Kaup's arrowtooth eel</name>
    <dbReference type="NCBI Taxonomy" id="118154"/>
    <lineage>
        <taxon>Eukaryota</taxon>
        <taxon>Metazoa</taxon>
        <taxon>Chordata</taxon>
        <taxon>Craniata</taxon>
        <taxon>Vertebrata</taxon>
        <taxon>Euteleostomi</taxon>
        <taxon>Actinopterygii</taxon>
        <taxon>Neopterygii</taxon>
        <taxon>Teleostei</taxon>
        <taxon>Anguilliformes</taxon>
        <taxon>Synaphobranchidae</taxon>
        <taxon>Synaphobranchus</taxon>
    </lineage>
</organism>
<dbReference type="InterPro" id="IPR051703">
    <property type="entry name" value="NF-kappa-B_Signaling_Reg"/>
</dbReference>
<proteinExistence type="predicted"/>
<dbReference type="PANTHER" id="PTHR46609:SF8">
    <property type="entry name" value="YQAJ VIRAL RECOMBINASE DOMAIN-CONTAINING PROTEIN"/>
    <property type="match status" value="1"/>
</dbReference>
<evidence type="ECO:0000313" key="2">
    <source>
        <dbReference type="EMBL" id="KAJ8335188.1"/>
    </source>
</evidence>
<dbReference type="Gene3D" id="3.90.320.10">
    <property type="match status" value="1"/>
</dbReference>
<dbReference type="OrthoDB" id="6155932at2759"/>
<comment type="caution">
    <text evidence="2">The sequence shown here is derived from an EMBL/GenBank/DDBJ whole genome shotgun (WGS) entry which is preliminary data.</text>
</comment>
<sequence length="244" mass="27990">MLQLDSLQHLFLDNLVASHDTEDRVLEAMQLSEEQVMAVQAGTVGQRDNACWKMMRKGRLTASKFGELLLAKHVTRSFIDGVLEQPPLDGVQAVQWGIENEREGIRAFQEATGMHVRESGLWLTSSGILGASPDGLVGSNDLIEVKCPYRERDKTIREAVSNRMFCLEVEEDGETYRLKRTHFYWHQVQGQLHVAEKTTCYFVVWTLKDFVIIPISRDESWKPNLHVLESFFKELMLPKLLEEL</sequence>
<dbReference type="SUPFAM" id="SSF52980">
    <property type="entry name" value="Restriction endonuclease-like"/>
    <property type="match status" value="1"/>
</dbReference>
<evidence type="ECO:0000259" key="1">
    <source>
        <dbReference type="Pfam" id="PF09588"/>
    </source>
</evidence>